<feature type="domain" description="MIT" evidence="1">
    <location>
        <begin position="1"/>
        <end position="75"/>
    </location>
</feature>
<dbReference type="Proteomes" id="UP001353858">
    <property type="component" value="Unassembled WGS sequence"/>
</dbReference>
<dbReference type="Gene3D" id="3.30.870.30">
    <property type="entry name" value="MITD, C-terminal phospholipase D-like domain"/>
    <property type="match status" value="1"/>
</dbReference>
<dbReference type="AlphaFoldDB" id="A0AAN7SHM8"/>
<dbReference type="SUPFAM" id="SSF116846">
    <property type="entry name" value="MIT domain"/>
    <property type="match status" value="1"/>
</dbReference>
<dbReference type="EMBL" id="JARPUR010000002">
    <property type="protein sequence ID" value="KAK4881522.1"/>
    <property type="molecule type" value="Genomic_DNA"/>
</dbReference>
<sequence>MSLQLAAGNILQRAVELDSKKRYTEALICYQEGLQVLVDVLKEQQGEKRTYLRTKVEEYMKRAEQIKTLIEKLKMEGNFHEQIHVQNDSIGHSYNSVFGRFLDDDVTKIKIEDPYIRIFHQCQNLVRFCELAVTKCSKLQEIELLTGGDGDEQAKWFREIRTSLLRRNVSLTVIFSDTLHDRQISLSTGWIIKIGRGLDYFKPPESKLSLGAFDLSLRQCHETTIDIFHSNNVKSS</sequence>
<dbReference type="InterPro" id="IPR032341">
    <property type="entry name" value="MITD1_C"/>
</dbReference>
<dbReference type="PANTHER" id="PTHR21222:SF1">
    <property type="entry name" value="MIT DOMAIN-CONTAINING PROTEIN 1"/>
    <property type="match status" value="1"/>
</dbReference>
<dbReference type="InterPro" id="IPR007330">
    <property type="entry name" value="MIT_dom"/>
</dbReference>
<dbReference type="InterPro" id="IPR052817">
    <property type="entry name" value="MIT_domain_contain_protein1"/>
</dbReference>
<keyword evidence="3" id="KW-1185">Reference proteome</keyword>
<dbReference type="SMART" id="SM00745">
    <property type="entry name" value="MIT"/>
    <property type="match status" value="1"/>
</dbReference>
<dbReference type="InterPro" id="IPR038113">
    <property type="entry name" value="MITD1_C_sf"/>
</dbReference>
<dbReference type="PANTHER" id="PTHR21222">
    <property type="entry name" value="MIT DOMAIN-CONTAINING PROTEIN 1"/>
    <property type="match status" value="1"/>
</dbReference>
<proteinExistence type="predicted"/>
<comment type="caution">
    <text evidence="2">The sequence shown here is derived from an EMBL/GenBank/DDBJ whole genome shotgun (WGS) entry which is preliminary data.</text>
</comment>
<dbReference type="Pfam" id="PF16565">
    <property type="entry name" value="MIT_C"/>
    <property type="match status" value="1"/>
</dbReference>
<dbReference type="CDD" id="cd02685">
    <property type="entry name" value="MIT_C"/>
    <property type="match status" value="1"/>
</dbReference>
<evidence type="ECO:0000259" key="1">
    <source>
        <dbReference type="SMART" id="SM00745"/>
    </source>
</evidence>
<protein>
    <recommendedName>
        <fullName evidence="1">MIT domain-containing protein</fullName>
    </recommendedName>
</protein>
<reference evidence="3" key="1">
    <citation type="submission" date="2023-01" db="EMBL/GenBank/DDBJ databases">
        <title>Key to firefly adult light organ development and bioluminescence: homeobox transcription factors regulate luciferase expression and transportation to peroxisome.</title>
        <authorList>
            <person name="Fu X."/>
        </authorList>
    </citation>
    <scope>NUCLEOTIDE SEQUENCE [LARGE SCALE GENOMIC DNA]</scope>
</reference>
<evidence type="ECO:0000313" key="2">
    <source>
        <dbReference type="EMBL" id="KAK4881522.1"/>
    </source>
</evidence>
<organism evidence="2 3">
    <name type="scientific">Aquatica leii</name>
    <dbReference type="NCBI Taxonomy" id="1421715"/>
    <lineage>
        <taxon>Eukaryota</taxon>
        <taxon>Metazoa</taxon>
        <taxon>Ecdysozoa</taxon>
        <taxon>Arthropoda</taxon>
        <taxon>Hexapoda</taxon>
        <taxon>Insecta</taxon>
        <taxon>Pterygota</taxon>
        <taxon>Neoptera</taxon>
        <taxon>Endopterygota</taxon>
        <taxon>Coleoptera</taxon>
        <taxon>Polyphaga</taxon>
        <taxon>Elateriformia</taxon>
        <taxon>Elateroidea</taxon>
        <taxon>Lampyridae</taxon>
        <taxon>Luciolinae</taxon>
        <taxon>Aquatica</taxon>
    </lineage>
</organism>
<gene>
    <name evidence="2" type="ORF">RN001_004841</name>
</gene>
<dbReference type="Pfam" id="PF04212">
    <property type="entry name" value="MIT"/>
    <property type="match status" value="1"/>
</dbReference>
<evidence type="ECO:0000313" key="3">
    <source>
        <dbReference type="Proteomes" id="UP001353858"/>
    </source>
</evidence>
<dbReference type="Gene3D" id="1.20.58.80">
    <property type="entry name" value="Phosphotransferase system, lactose/cellobiose-type IIA subunit"/>
    <property type="match status" value="1"/>
</dbReference>
<accession>A0AAN7SHM8</accession>
<name>A0AAN7SHM8_9COLE</name>
<dbReference type="InterPro" id="IPR036181">
    <property type="entry name" value="MIT_dom_sf"/>
</dbReference>